<keyword evidence="6 8" id="KW-1133">Transmembrane helix</keyword>
<dbReference type="InterPro" id="IPR036259">
    <property type="entry name" value="MFS_trans_sf"/>
</dbReference>
<keyword evidence="3" id="KW-0813">Transport</keyword>
<evidence type="ECO:0000256" key="4">
    <source>
        <dbReference type="ARBA" id="ARBA00022475"/>
    </source>
</evidence>
<dbReference type="PANTHER" id="PTHR11328">
    <property type="entry name" value="MAJOR FACILITATOR SUPERFAMILY DOMAIN-CONTAINING PROTEIN"/>
    <property type="match status" value="1"/>
</dbReference>
<dbReference type="PROSITE" id="PS50850">
    <property type="entry name" value="MFS"/>
    <property type="match status" value="1"/>
</dbReference>
<feature type="transmembrane region" description="Helical" evidence="8">
    <location>
        <begin position="333"/>
        <end position="353"/>
    </location>
</feature>
<dbReference type="SUPFAM" id="SSF103473">
    <property type="entry name" value="MFS general substrate transporter"/>
    <property type="match status" value="1"/>
</dbReference>
<feature type="transmembrane region" description="Helical" evidence="8">
    <location>
        <begin position="164"/>
        <end position="188"/>
    </location>
</feature>
<comment type="caution">
    <text evidence="10">The sequence shown here is derived from an EMBL/GenBank/DDBJ whole genome shotgun (WGS) entry which is preliminary data.</text>
</comment>
<protein>
    <submittedName>
        <fullName evidence="10">MFS transporter</fullName>
    </submittedName>
</protein>
<dbReference type="PANTHER" id="PTHR11328:SF24">
    <property type="entry name" value="MAJOR FACILITATOR SUPERFAMILY (MFS) PROFILE DOMAIN-CONTAINING PROTEIN"/>
    <property type="match status" value="1"/>
</dbReference>
<dbReference type="RefSeq" id="WP_169574636.1">
    <property type="nucleotide sequence ID" value="NZ_JABBFV010000018.1"/>
</dbReference>
<keyword evidence="7 8" id="KW-0472">Membrane</keyword>
<dbReference type="Gene3D" id="1.20.1250.20">
    <property type="entry name" value="MFS general substrate transporter like domains"/>
    <property type="match status" value="1"/>
</dbReference>
<feature type="domain" description="Major facilitator superfamily (MFS) profile" evidence="9">
    <location>
        <begin position="18"/>
        <end position="450"/>
    </location>
</feature>
<reference evidence="10 11" key="1">
    <citation type="submission" date="2020-04" db="EMBL/GenBank/DDBJ databases">
        <title>Sphingobium sp. AR-3-1 isolated from Arctic soil.</title>
        <authorList>
            <person name="Dahal R.H."/>
            <person name="Chaudhary D.K."/>
        </authorList>
    </citation>
    <scope>NUCLEOTIDE SEQUENCE [LARGE SCALE GENOMIC DNA]</scope>
    <source>
        <strain evidence="10 11">AR-3-1</strain>
    </source>
</reference>
<dbReference type="PROSITE" id="PS00872">
    <property type="entry name" value="NA_GALACTOSIDE_SYMP"/>
    <property type="match status" value="1"/>
</dbReference>
<dbReference type="InterPro" id="IPR020846">
    <property type="entry name" value="MFS_dom"/>
</dbReference>
<comment type="similarity">
    <text evidence="2">Belongs to the sodium:galactoside symporter (TC 2.A.2) family.</text>
</comment>
<dbReference type="InterPro" id="IPR018043">
    <property type="entry name" value="Na/Gal_symport_CS"/>
</dbReference>
<feature type="transmembrane region" description="Helical" evidence="8">
    <location>
        <begin position="310"/>
        <end position="327"/>
    </location>
</feature>
<dbReference type="GO" id="GO:0006814">
    <property type="term" value="P:sodium ion transport"/>
    <property type="evidence" value="ECO:0007669"/>
    <property type="project" value="InterPro"/>
</dbReference>
<comment type="subcellular location">
    <subcellularLocation>
        <location evidence="1">Cell membrane</location>
        <topology evidence="1">Multi-pass membrane protein</topology>
    </subcellularLocation>
</comment>
<sequence length="462" mass="49995">MADTQTAYPARAETGEPLSLKLYIGWSIGTLGITAFMVGSYLLLRFMTDYMAVPPAVAGLIFALAKIYDGIADPIFGSLSDRTQSRWGRRRPFLLAGAFACGLTFMLAFNAPIASSREGAVAMLAVLLIMHATSYGIFAVPYMAMPAEMTDRPHERSKLMSFRVVNGSLGNLVGGWATASLIAFFGGGLAGHRAMGIVVGLIIFAVLISCFLLTKDARLRVVDPRGHIPYRQQMRSALRNRPFVILQSAKLMLLSAAALHTASAAFFVQRRLEMSDAWLGTIYATLTVGTIVAQPFWLAMAKRFGKRKTYMFGGLFTAATWLCWLPFGAGTPGWIIIAIGFTAGLGNGGIVMISQSMLPDTIEYQYRTTGQQIEGSFAGLYIMVEKLGQAIGASMVGLFLGLFGYIEGKAGAQIVQPPSAILGITLCYCVISTGFLLTSIAIMRFYPLDERTMRLRTKGHAA</sequence>
<keyword evidence="5 8" id="KW-0812">Transmembrane</keyword>
<dbReference type="InterPro" id="IPR039672">
    <property type="entry name" value="MFS_2"/>
</dbReference>
<feature type="transmembrane region" description="Helical" evidence="8">
    <location>
        <begin position="387"/>
        <end position="406"/>
    </location>
</feature>
<dbReference type="CDD" id="cd17332">
    <property type="entry name" value="MFS_MelB_like"/>
    <property type="match status" value="1"/>
</dbReference>
<evidence type="ECO:0000259" key="9">
    <source>
        <dbReference type="PROSITE" id="PS50850"/>
    </source>
</evidence>
<accession>A0A7X9ZTP6</accession>
<name>A0A7X9ZTP6_9SPHN</name>
<evidence type="ECO:0000313" key="10">
    <source>
        <dbReference type="EMBL" id="NML12233.1"/>
    </source>
</evidence>
<feature type="transmembrane region" description="Helical" evidence="8">
    <location>
        <begin position="194"/>
        <end position="214"/>
    </location>
</feature>
<proteinExistence type="inferred from homology"/>
<dbReference type="GO" id="GO:0008643">
    <property type="term" value="P:carbohydrate transport"/>
    <property type="evidence" value="ECO:0007669"/>
    <property type="project" value="InterPro"/>
</dbReference>
<evidence type="ECO:0000313" key="11">
    <source>
        <dbReference type="Proteomes" id="UP000519023"/>
    </source>
</evidence>
<dbReference type="GO" id="GO:0005886">
    <property type="term" value="C:plasma membrane"/>
    <property type="evidence" value="ECO:0007669"/>
    <property type="project" value="UniProtKB-SubCell"/>
</dbReference>
<evidence type="ECO:0000256" key="8">
    <source>
        <dbReference type="SAM" id="Phobius"/>
    </source>
</evidence>
<evidence type="ECO:0000256" key="3">
    <source>
        <dbReference type="ARBA" id="ARBA00022448"/>
    </source>
</evidence>
<feature type="transmembrane region" description="Helical" evidence="8">
    <location>
        <begin position="120"/>
        <end position="143"/>
    </location>
</feature>
<dbReference type="EMBL" id="JABBFV010000018">
    <property type="protein sequence ID" value="NML12233.1"/>
    <property type="molecule type" value="Genomic_DNA"/>
</dbReference>
<feature type="transmembrane region" description="Helical" evidence="8">
    <location>
        <begin position="243"/>
        <end position="266"/>
    </location>
</feature>
<evidence type="ECO:0000256" key="7">
    <source>
        <dbReference type="ARBA" id="ARBA00023136"/>
    </source>
</evidence>
<dbReference type="Pfam" id="PF13347">
    <property type="entry name" value="MFS_2"/>
    <property type="match status" value="1"/>
</dbReference>
<feature type="transmembrane region" description="Helical" evidence="8">
    <location>
        <begin position="418"/>
        <end position="446"/>
    </location>
</feature>
<keyword evidence="11" id="KW-1185">Reference proteome</keyword>
<dbReference type="Proteomes" id="UP000519023">
    <property type="component" value="Unassembled WGS sequence"/>
</dbReference>
<dbReference type="GO" id="GO:0015293">
    <property type="term" value="F:symporter activity"/>
    <property type="evidence" value="ECO:0007669"/>
    <property type="project" value="InterPro"/>
</dbReference>
<organism evidence="10 11">
    <name type="scientific">Sphingobium psychrophilum</name>
    <dbReference type="NCBI Taxonomy" id="2728834"/>
    <lineage>
        <taxon>Bacteria</taxon>
        <taxon>Pseudomonadati</taxon>
        <taxon>Pseudomonadota</taxon>
        <taxon>Alphaproteobacteria</taxon>
        <taxon>Sphingomonadales</taxon>
        <taxon>Sphingomonadaceae</taxon>
        <taxon>Sphingobium</taxon>
    </lineage>
</organism>
<feature type="transmembrane region" description="Helical" evidence="8">
    <location>
        <begin position="23"/>
        <end position="44"/>
    </location>
</feature>
<keyword evidence="4" id="KW-1003">Cell membrane</keyword>
<evidence type="ECO:0000256" key="1">
    <source>
        <dbReference type="ARBA" id="ARBA00004651"/>
    </source>
</evidence>
<dbReference type="AlphaFoldDB" id="A0A7X9ZTP6"/>
<feature type="transmembrane region" description="Helical" evidence="8">
    <location>
        <begin position="278"/>
        <end position="298"/>
    </location>
</feature>
<evidence type="ECO:0000256" key="6">
    <source>
        <dbReference type="ARBA" id="ARBA00022989"/>
    </source>
</evidence>
<evidence type="ECO:0000256" key="2">
    <source>
        <dbReference type="ARBA" id="ARBA00009617"/>
    </source>
</evidence>
<gene>
    <name evidence="10" type="ORF">HHL08_19160</name>
</gene>
<evidence type="ECO:0000256" key="5">
    <source>
        <dbReference type="ARBA" id="ARBA00022692"/>
    </source>
</evidence>
<feature type="transmembrane region" description="Helical" evidence="8">
    <location>
        <begin position="93"/>
        <end position="114"/>
    </location>
</feature>